<dbReference type="InterPro" id="IPR011990">
    <property type="entry name" value="TPR-like_helical_dom_sf"/>
</dbReference>
<name>A0A0F9V8C3_9ZZZZ</name>
<keyword evidence="2" id="KW-0812">Transmembrane</keyword>
<dbReference type="InterPro" id="IPR019734">
    <property type="entry name" value="TPR_rpt"/>
</dbReference>
<dbReference type="Gene3D" id="1.25.40.10">
    <property type="entry name" value="Tetratricopeptide repeat domain"/>
    <property type="match status" value="1"/>
</dbReference>
<dbReference type="Pfam" id="PF13432">
    <property type="entry name" value="TPR_16"/>
    <property type="match status" value="1"/>
</dbReference>
<reference evidence="4" key="1">
    <citation type="journal article" date="2015" name="Nature">
        <title>Complex archaea that bridge the gap between prokaryotes and eukaryotes.</title>
        <authorList>
            <person name="Spang A."/>
            <person name="Saw J.H."/>
            <person name="Jorgensen S.L."/>
            <person name="Zaremba-Niedzwiedzka K."/>
            <person name="Martijn J."/>
            <person name="Lind A.E."/>
            <person name="van Eijk R."/>
            <person name="Schleper C."/>
            <person name="Guy L."/>
            <person name="Ettema T.J."/>
        </authorList>
    </citation>
    <scope>NUCLEOTIDE SEQUENCE</scope>
</reference>
<proteinExistence type="predicted"/>
<feature type="region of interest" description="Disordered" evidence="1">
    <location>
        <begin position="454"/>
        <end position="568"/>
    </location>
</feature>
<feature type="compositionally biased region" description="Low complexity" evidence="1">
    <location>
        <begin position="462"/>
        <end position="491"/>
    </location>
</feature>
<comment type="caution">
    <text evidence="4">The sequence shown here is derived from an EMBL/GenBank/DDBJ whole genome shotgun (WGS) entry which is preliminary data.</text>
</comment>
<gene>
    <name evidence="4" type="ORF">LCGC14_0117100</name>
</gene>
<feature type="compositionally biased region" description="Polar residues" evidence="1">
    <location>
        <begin position="527"/>
        <end position="536"/>
    </location>
</feature>
<dbReference type="AlphaFoldDB" id="A0A0F9V8C3"/>
<feature type="transmembrane region" description="Helical" evidence="2">
    <location>
        <begin position="12"/>
        <end position="31"/>
    </location>
</feature>
<dbReference type="InterPro" id="IPR050768">
    <property type="entry name" value="UPF0353/GerABKA_families"/>
</dbReference>
<dbReference type="Gene3D" id="3.40.50.410">
    <property type="entry name" value="von Willebrand factor, type A domain"/>
    <property type="match status" value="1"/>
</dbReference>
<evidence type="ECO:0000256" key="1">
    <source>
        <dbReference type="SAM" id="MobiDB-lite"/>
    </source>
</evidence>
<dbReference type="SUPFAM" id="SSF53300">
    <property type="entry name" value="vWA-like"/>
    <property type="match status" value="1"/>
</dbReference>
<dbReference type="SUPFAM" id="SSF48452">
    <property type="entry name" value="TPR-like"/>
    <property type="match status" value="1"/>
</dbReference>
<feature type="compositionally biased region" description="Low complexity" evidence="1">
    <location>
        <begin position="509"/>
        <end position="523"/>
    </location>
</feature>
<keyword evidence="2" id="KW-0472">Membrane</keyword>
<dbReference type="PROSITE" id="PS50234">
    <property type="entry name" value="VWFA"/>
    <property type="match status" value="1"/>
</dbReference>
<dbReference type="EMBL" id="LAZR01000035">
    <property type="protein sequence ID" value="KKO01496.1"/>
    <property type="molecule type" value="Genomic_DNA"/>
</dbReference>
<evidence type="ECO:0000259" key="3">
    <source>
        <dbReference type="PROSITE" id="PS50234"/>
    </source>
</evidence>
<dbReference type="InterPro" id="IPR036465">
    <property type="entry name" value="vWFA_dom_sf"/>
</dbReference>
<dbReference type="Pfam" id="PF13519">
    <property type="entry name" value="VWA_2"/>
    <property type="match status" value="1"/>
</dbReference>
<evidence type="ECO:0000313" key="4">
    <source>
        <dbReference type="EMBL" id="KKO01496.1"/>
    </source>
</evidence>
<dbReference type="PANTHER" id="PTHR22550">
    <property type="entry name" value="SPORE GERMINATION PROTEIN"/>
    <property type="match status" value="1"/>
</dbReference>
<dbReference type="PANTHER" id="PTHR22550:SF14">
    <property type="entry name" value="VWFA DOMAIN-CONTAINING PROTEIN"/>
    <property type="match status" value="1"/>
</dbReference>
<keyword evidence="2" id="KW-1133">Transmembrane helix</keyword>
<dbReference type="SMART" id="SM00327">
    <property type="entry name" value="VWA"/>
    <property type="match status" value="1"/>
</dbReference>
<feature type="compositionally biased region" description="Acidic residues" evidence="1">
    <location>
        <begin position="492"/>
        <end position="505"/>
    </location>
</feature>
<feature type="domain" description="VWFA" evidence="3">
    <location>
        <begin position="97"/>
        <end position="295"/>
    </location>
</feature>
<dbReference type="InterPro" id="IPR002035">
    <property type="entry name" value="VWF_A"/>
</dbReference>
<dbReference type="SMART" id="SM00028">
    <property type="entry name" value="TPR"/>
    <property type="match status" value="2"/>
</dbReference>
<sequence>MWFDVFPGFTFLRPVWLLALIPAWGLCWFLYQRMHRRSGWEALLPVRMSHWLLQRNEHGAGLYRYALLGCCWSLAALALAGPAWEADMDTARIEQSAIVVALDVSHNMLAEDISPNRLERAKRKVRDILALPDDYHIALVAYAGSAHRVTPLSTDHTTLANLLGALEPAIMPNPGRDVAQALTLASHMISQLPKRSAQILLMTSGAEGADLEALEEHARLLGPQLNILGIGTASGSPVALAEGEFMRDAEGRILLARLDSQALAGVARRNGSGYHGLTLDDSDLHHLLQNNRTSISVAAERQLSFQDKGHWLVLLLLPLAALGARRGWLGLLCCLALLPAPAEAAWDDLWQRPDQQAAELLRQDKPAEAAALFEDPAWRGWAWYQSGNHEAASEAYAKLISQDPDNPDHHFNYGTSLAMIGRYDESLEAFEQALTRAPNHQGARHNRRRVEEWLEEQKKNQQAESAEPAASAENDATAPDDQPETQTQTQTDGEDQPMQESEEQNADTGPANGSNSPPSAASGDTAMDSQTEQQGAMDQEPERDGIALDELTPNEQREQQLSMQQWLEDIPDDPAELLRRKFLYQHLRQQDGAQE</sequence>
<accession>A0A0F9V8C3</accession>
<feature type="transmembrane region" description="Helical" evidence="2">
    <location>
        <begin position="62"/>
        <end position="84"/>
    </location>
</feature>
<evidence type="ECO:0000256" key="2">
    <source>
        <dbReference type="SAM" id="Phobius"/>
    </source>
</evidence>
<organism evidence="4">
    <name type="scientific">marine sediment metagenome</name>
    <dbReference type="NCBI Taxonomy" id="412755"/>
    <lineage>
        <taxon>unclassified sequences</taxon>
        <taxon>metagenomes</taxon>
        <taxon>ecological metagenomes</taxon>
    </lineage>
</organism>
<dbReference type="PROSITE" id="PS50005">
    <property type="entry name" value="TPR"/>
    <property type="match status" value="1"/>
</dbReference>
<protein>
    <recommendedName>
        <fullName evidence="3">VWFA domain-containing protein</fullName>
    </recommendedName>
</protein>